<dbReference type="Gene3D" id="1.10.238.20">
    <property type="entry name" value="Pheromone/general odorant binding protein domain"/>
    <property type="match status" value="1"/>
</dbReference>
<gene>
    <name evidence="2" type="ORF">IPOD504_LOCUS8883</name>
</gene>
<organism evidence="2 3">
    <name type="scientific">Iphiclides podalirius</name>
    <name type="common">scarce swallowtail</name>
    <dbReference type="NCBI Taxonomy" id="110791"/>
    <lineage>
        <taxon>Eukaryota</taxon>
        <taxon>Metazoa</taxon>
        <taxon>Ecdysozoa</taxon>
        <taxon>Arthropoda</taxon>
        <taxon>Hexapoda</taxon>
        <taxon>Insecta</taxon>
        <taxon>Pterygota</taxon>
        <taxon>Neoptera</taxon>
        <taxon>Endopterygota</taxon>
        <taxon>Lepidoptera</taxon>
        <taxon>Glossata</taxon>
        <taxon>Ditrysia</taxon>
        <taxon>Papilionoidea</taxon>
        <taxon>Papilionidae</taxon>
        <taxon>Papilioninae</taxon>
        <taxon>Iphiclides</taxon>
    </lineage>
</organism>
<evidence type="ECO:0000256" key="1">
    <source>
        <dbReference type="SAM" id="SignalP"/>
    </source>
</evidence>
<dbReference type="Proteomes" id="UP000837857">
    <property type="component" value="Chromosome 21"/>
</dbReference>
<feature type="signal peptide" evidence="1">
    <location>
        <begin position="1"/>
        <end position="25"/>
    </location>
</feature>
<dbReference type="EMBL" id="OW152833">
    <property type="protein sequence ID" value="CAH2055000.1"/>
    <property type="molecule type" value="Genomic_DNA"/>
</dbReference>
<evidence type="ECO:0000313" key="3">
    <source>
        <dbReference type="Proteomes" id="UP000837857"/>
    </source>
</evidence>
<feature type="non-terminal residue" evidence="2">
    <location>
        <position position="1"/>
    </location>
</feature>
<keyword evidence="1" id="KW-0732">Signal</keyword>
<sequence>MAWRLASSAALVTLVVLLRTYEATAGCKNCIEVANEQAAHLKALDKEGRSLLRAHWAACGGDGERRQAYCALRRCKLLAKDGKLRKAALAHAPTRLAQVLERCSNQTGESPEDVAWNIFRCAFDPKSLMLDLPPPDTEAGVA</sequence>
<reference evidence="2" key="1">
    <citation type="submission" date="2022-03" db="EMBL/GenBank/DDBJ databases">
        <authorList>
            <person name="Martin H S."/>
        </authorList>
    </citation>
    <scope>NUCLEOTIDE SEQUENCE</scope>
</reference>
<accession>A0ABN8IGY1</accession>
<name>A0ABN8IGY1_9NEOP</name>
<feature type="chain" id="PRO_5046534456" evidence="1">
    <location>
        <begin position="26"/>
        <end position="142"/>
    </location>
</feature>
<evidence type="ECO:0000313" key="2">
    <source>
        <dbReference type="EMBL" id="CAH2055000.1"/>
    </source>
</evidence>
<dbReference type="SUPFAM" id="SSF47565">
    <property type="entry name" value="Insect pheromone/odorant-binding proteins"/>
    <property type="match status" value="1"/>
</dbReference>
<proteinExistence type="predicted"/>
<protein>
    <submittedName>
        <fullName evidence="2">Uncharacterized protein</fullName>
    </submittedName>
</protein>
<dbReference type="InterPro" id="IPR036728">
    <property type="entry name" value="PBP_GOBP_sf"/>
</dbReference>
<keyword evidence="3" id="KW-1185">Reference proteome</keyword>